<dbReference type="Gene3D" id="1.50.40.10">
    <property type="entry name" value="Mitochondrial carrier domain"/>
    <property type="match status" value="1"/>
</dbReference>
<keyword evidence="8 9" id="KW-0472">Membrane</keyword>
<dbReference type="AlphaFoldDB" id="A0A9P7CHF3"/>
<evidence type="ECO:0008006" key="13">
    <source>
        <dbReference type="Google" id="ProtNLM"/>
    </source>
</evidence>
<name>A0A9P7CHF3_RHIOR</name>
<evidence type="ECO:0000256" key="2">
    <source>
        <dbReference type="ARBA" id="ARBA00006375"/>
    </source>
</evidence>
<dbReference type="InterPro" id="IPR018108">
    <property type="entry name" value="MCP_transmembrane"/>
</dbReference>
<gene>
    <name evidence="11" type="ORF">G6F51_000764</name>
</gene>
<evidence type="ECO:0000256" key="1">
    <source>
        <dbReference type="ARBA" id="ARBA00004225"/>
    </source>
</evidence>
<dbReference type="Proteomes" id="UP000717996">
    <property type="component" value="Unassembled WGS sequence"/>
</dbReference>
<feature type="repeat" description="Solcar" evidence="9">
    <location>
        <begin position="226"/>
        <end position="314"/>
    </location>
</feature>
<dbReference type="GO" id="GO:0022857">
    <property type="term" value="F:transmembrane transporter activity"/>
    <property type="evidence" value="ECO:0007669"/>
    <property type="project" value="TreeGrafter"/>
</dbReference>
<dbReference type="GO" id="GO:0031966">
    <property type="term" value="C:mitochondrial membrane"/>
    <property type="evidence" value="ECO:0007669"/>
    <property type="project" value="UniProtKB-SubCell"/>
</dbReference>
<evidence type="ECO:0000256" key="7">
    <source>
        <dbReference type="ARBA" id="ARBA00023128"/>
    </source>
</evidence>
<evidence type="ECO:0000313" key="12">
    <source>
        <dbReference type="Proteomes" id="UP000717996"/>
    </source>
</evidence>
<accession>A0A9P7CHF3</accession>
<comment type="subcellular location">
    <subcellularLocation>
        <location evidence="1">Mitochondrion membrane</location>
        <topology evidence="1">Multi-pass membrane protein</topology>
    </subcellularLocation>
</comment>
<keyword evidence="3 10" id="KW-0813">Transport</keyword>
<dbReference type="PROSITE" id="PS50920">
    <property type="entry name" value="SOLCAR"/>
    <property type="match status" value="3"/>
</dbReference>
<organism evidence="11 12">
    <name type="scientific">Rhizopus oryzae</name>
    <name type="common">Mucormycosis agent</name>
    <name type="synonym">Rhizopus arrhizus var. delemar</name>
    <dbReference type="NCBI Taxonomy" id="64495"/>
    <lineage>
        <taxon>Eukaryota</taxon>
        <taxon>Fungi</taxon>
        <taxon>Fungi incertae sedis</taxon>
        <taxon>Mucoromycota</taxon>
        <taxon>Mucoromycotina</taxon>
        <taxon>Mucoromycetes</taxon>
        <taxon>Mucorales</taxon>
        <taxon>Mucorineae</taxon>
        <taxon>Rhizopodaceae</taxon>
        <taxon>Rhizopus</taxon>
    </lineage>
</organism>
<feature type="repeat" description="Solcar" evidence="9">
    <location>
        <begin position="118"/>
        <end position="218"/>
    </location>
</feature>
<feature type="repeat" description="Solcar" evidence="9">
    <location>
        <begin position="22"/>
        <end position="104"/>
    </location>
</feature>
<dbReference type="InterPro" id="IPR050567">
    <property type="entry name" value="Mitochondrial_Carrier"/>
</dbReference>
<evidence type="ECO:0000256" key="3">
    <source>
        <dbReference type="ARBA" id="ARBA00022448"/>
    </source>
</evidence>
<dbReference type="SUPFAM" id="SSF103506">
    <property type="entry name" value="Mitochondrial carrier"/>
    <property type="match status" value="1"/>
</dbReference>
<evidence type="ECO:0000256" key="9">
    <source>
        <dbReference type="PROSITE-ProRule" id="PRU00282"/>
    </source>
</evidence>
<reference evidence="11" key="1">
    <citation type="journal article" date="2020" name="Microb. Genom.">
        <title>Genetic diversity of clinical and environmental Mucorales isolates obtained from an investigation of mucormycosis cases among solid organ transplant recipients.</title>
        <authorList>
            <person name="Nguyen M.H."/>
            <person name="Kaul D."/>
            <person name="Muto C."/>
            <person name="Cheng S.J."/>
            <person name="Richter R.A."/>
            <person name="Bruno V.M."/>
            <person name="Liu G."/>
            <person name="Beyhan S."/>
            <person name="Sundermann A.J."/>
            <person name="Mounaud S."/>
            <person name="Pasculle A.W."/>
            <person name="Nierman W.C."/>
            <person name="Driscoll E."/>
            <person name="Cumbie R."/>
            <person name="Clancy C.J."/>
            <person name="Dupont C.L."/>
        </authorList>
    </citation>
    <scope>NUCLEOTIDE SEQUENCE</scope>
    <source>
        <strain evidence="11">GL16</strain>
    </source>
</reference>
<evidence type="ECO:0000256" key="6">
    <source>
        <dbReference type="ARBA" id="ARBA00022989"/>
    </source>
</evidence>
<evidence type="ECO:0000256" key="5">
    <source>
        <dbReference type="ARBA" id="ARBA00022737"/>
    </source>
</evidence>
<comment type="caution">
    <text evidence="11">The sequence shown here is derived from an EMBL/GenBank/DDBJ whole genome shotgun (WGS) entry which is preliminary data.</text>
</comment>
<dbReference type="PRINTS" id="PR00926">
    <property type="entry name" value="MITOCARRIER"/>
</dbReference>
<keyword evidence="6" id="KW-1133">Transmembrane helix</keyword>
<keyword evidence="7" id="KW-0496">Mitochondrion</keyword>
<dbReference type="PANTHER" id="PTHR45624:SF9">
    <property type="entry name" value="CARRIER PROTEIN, PUTATIVE (AFU_ORTHOLOGUE AFUA_4G06390)-RELATED"/>
    <property type="match status" value="1"/>
</dbReference>
<sequence>MMSVRELRDKDAEARATKQKLLQSNRTVIAASSAAVVSVLAGFPFDSIKTRMQTHHYDSIISCVKTTYVEEGTKGFFRGMIPPLITVSIIKSASFSIYEGTKKALVRDGVFKNDTIQSTMALSTVSGSVSGAFIALLSCPLELIKIQRQLELILLKNQIASGQMPIHEVTEASSWKSAKQIVGRKGIFGLWSRVGCHSARDALGTGIYFGSYESAKRLLSKDGSNSGPLVHFMSGGLCGMLSWLFVFPVDAIKTNLQKDIMLEKPKYSNALECASYLVKKNGVRGLYRGLNVTLLRAFPIHSLNFLVYEQVLRVIPPLD</sequence>
<evidence type="ECO:0000256" key="10">
    <source>
        <dbReference type="RuleBase" id="RU000488"/>
    </source>
</evidence>
<dbReference type="Pfam" id="PF00153">
    <property type="entry name" value="Mito_carr"/>
    <property type="match status" value="3"/>
</dbReference>
<dbReference type="EMBL" id="JAANIT010000049">
    <property type="protein sequence ID" value="KAG1553158.1"/>
    <property type="molecule type" value="Genomic_DNA"/>
</dbReference>
<dbReference type="InterPro" id="IPR002067">
    <property type="entry name" value="MCP"/>
</dbReference>
<comment type="similarity">
    <text evidence="2 10">Belongs to the mitochondrial carrier (TC 2.A.29) family.</text>
</comment>
<dbReference type="PANTHER" id="PTHR45624">
    <property type="entry name" value="MITOCHONDRIAL BASIC AMINO ACIDS TRANSPORTER-RELATED"/>
    <property type="match status" value="1"/>
</dbReference>
<keyword evidence="4 9" id="KW-0812">Transmembrane</keyword>
<protein>
    <recommendedName>
        <fullName evidence="13">Mitochondrial carrier</fullName>
    </recommendedName>
</protein>
<evidence type="ECO:0000256" key="8">
    <source>
        <dbReference type="ARBA" id="ARBA00023136"/>
    </source>
</evidence>
<proteinExistence type="inferred from homology"/>
<keyword evidence="5" id="KW-0677">Repeat</keyword>
<evidence type="ECO:0000256" key="4">
    <source>
        <dbReference type="ARBA" id="ARBA00022692"/>
    </source>
</evidence>
<dbReference type="InterPro" id="IPR023395">
    <property type="entry name" value="MCP_dom_sf"/>
</dbReference>
<evidence type="ECO:0000313" key="11">
    <source>
        <dbReference type="EMBL" id="KAG1553158.1"/>
    </source>
</evidence>